<dbReference type="GO" id="GO:0042602">
    <property type="term" value="F:riboflavin reductase (NADPH) activity"/>
    <property type="evidence" value="ECO:0007669"/>
    <property type="project" value="TreeGrafter"/>
</dbReference>
<accession>A0A1J6IBD3</accession>
<dbReference type="RefSeq" id="WP_071630444.1">
    <property type="nucleotide sequence ID" value="NZ_JBCAUP010000022.1"/>
</dbReference>
<organism evidence="3 4">
    <name type="scientific">Brucella cytisi</name>
    <dbReference type="NCBI Taxonomy" id="407152"/>
    <lineage>
        <taxon>Bacteria</taxon>
        <taxon>Pseudomonadati</taxon>
        <taxon>Pseudomonadota</taxon>
        <taxon>Alphaproteobacteria</taxon>
        <taxon>Hyphomicrobiales</taxon>
        <taxon>Brucellaceae</taxon>
        <taxon>Brucella/Ochrobactrum group</taxon>
        <taxon>Brucella</taxon>
    </lineage>
</organism>
<dbReference type="EMBL" id="MOEC01000002">
    <property type="protein sequence ID" value="OIS95070.1"/>
    <property type="molecule type" value="Genomic_DNA"/>
</dbReference>
<dbReference type="AlphaFoldDB" id="A0A1J6IBD3"/>
<dbReference type="Proteomes" id="UP000182985">
    <property type="component" value="Unassembled WGS sequence"/>
</dbReference>
<dbReference type="SUPFAM" id="SSF50475">
    <property type="entry name" value="FMN-binding split barrel"/>
    <property type="match status" value="1"/>
</dbReference>
<dbReference type="GO" id="GO:0006208">
    <property type="term" value="P:pyrimidine nucleobase catabolic process"/>
    <property type="evidence" value="ECO:0007669"/>
    <property type="project" value="TreeGrafter"/>
</dbReference>
<dbReference type="InterPro" id="IPR012349">
    <property type="entry name" value="Split_barrel_FMN-bd"/>
</dbReference>
<dbReference type="GO" id="GO:0010181">
    <property type="term" value="F:FMN binding"/>
    <property type="evidence" value="ECO:0007669"/>
    <property type="project" value="InterPro"/>
</dbReference>
<comment type="caution">
    <text evidence="3">The sequence shown here is derived from an EMBL/GenBank/DDBJ whole genome shotgun (WGS) entry which is preliminary data.</text>
</comment>
<dbReference type="InterPro" id="IPR050268">
    <property type="entry name" value="NADH-dep_flavin_reductase"/>
</dbReference>
<evidence type="ECO:0000313" key="4">
    <source>
        <dbReference type="Proteomes" id="UP000182985"/>
    </source>
</evidence>
<dbReference type="PANTHER" id="PTHR30466:SF1">
    <property type="entry name" value="FMN REDUCTASE (NADH) RUTF"/>
    <property type="match status" value="1"/>
</dbReference>
<proteinExistence type="predicted"/>
<keyword evidence="1" id="KW-0560">Oxidoreductase</keyword>
<evidence type="ECO:0000313" key="3">
    <source>
        <dbReference type="EMBL" id="OIS95070.1"/>
    </source>
</evidence>
<dbReference type="InterPro" id="IPR002563">
    <property type="entry name" value="Flavin_Rdtase-like_dom"/>
</dbReference>
<protein>
    <submittedName>
        <fullName evidence="3">Flavin oxidoreductase</fullName>
    </submittedName>
</protein>
<gene>
    <name evidence="3" type="ORF">BLA27_03535</name>
</gene>
<evidence type="ECO:0000256" key="1">
    <source>
        <dbReference type="ARBA" id="ARBA00023002"/>
    </source>
</evidence>
<keyword evidence="4" id="KW-1185">Reference proteome</keyword>
<evidence type="ECO:0000259" key="2">
    <source>
        <dbReference type="SMART" id="SM00903"/>
    </source>
</evidence>
<dbReference type="Pfam" id="PF01613">
    <property type="entry name" value="Flavin_Reduct"/>
    <property type="match status" value="1"/>
</dbReference>
<dbReference type="SMART" id="SM00903">
    <property type="entry name" value="Flavin_Reduct"/>
    <property type="match status" value="1"/>
</dbReference>
<dbReference type="Gene3D" id="2.30.110.10">
    <property type="entry name" value="Electron Transport, Fmn-binding Protein, Chain A"/>
    <property type="match status" value="1"/>
</dbReference>
<dbReference type="OrthoDB" id="7340984at2"/>
<sequence length="178" mass="18921">MMNRNVLHIDRDVIGAVSKREFADAMSRMAATVSVVTACDAGEACGRTVTAVLSLSAEPPMVLVSVKRDSALATAIISDGGFSLAMLAEGQEMIGDAFAGKVPHAQRFLIGVWGDWPSGRPHLFGASAAIDCELAGSVPMADHTLFAGLVTNTDLPLHSRPLLWACRNYRALRRDADL</sequence>
<name>A0A1J6IBD3_9HYPH</name>
<dbReference type="PANTHER" id="PTHR30466">
    <property type="entry name" value="FLAVIN REDUCTASE"/>
    <property type="match status" value="1"/>
</dbReference>
<reference evidence="3 4" key="1">
    <citation type="submission" date="2016-10" db="EMBL/GenBank/DDBJ databases">
        <title>The Draft Genome Sequence of the Potato Rhizosphere Bacteria Ochrobactrum sp. IPA7.2.</title>
        <authorList>
            <person name="Gogoleva N.E."/>
            <person name="Khlopko Y.A."/>
            <person name="Burygin G.L."/>
            <person name="Plotnikov A.O."/>
        </authorList>
    </citation>
    <scope>NUCLEOTIDE SEQUENCE [LARGE SCALE GENOMIC DNA]</scope>
    <source>
        <strain evidence="3 4">IPA7.2</strain>
    </source>
</reference>
<feature type="domain" description="Flavin reductase like" evidence="2">
    <location>
        <begin position="26"/>
        <end position="171"/>
    </location>
</feature>